<accession>A0A8S5UBK8</accession>
<proteinExistence type="predicted"/>
<protein>
    <submittedName>
        <fullName evidence="1">Uncharacterized protein</fullName>
    </submittedName>
</protein>
<evidence type="ECO:0000313" key="1">
    <source>
        <dbReference type="EMBL" id="DAF91742.1"/>
    </source>
</evidence>
<sequence length="42" mass="4482">MLLCLKKFFKKSSCGGLDSPKANDLAALPSNSKAKTFLSYSA</sequence>
<organism evidence="1">
    <name type="scientific">Inoviridae sp. ctJfE44</name>
    <dbReference type="NCBI Taxonomy" id="2825779"/>
    <lineage>
        <taxon>Viruses</taxon>
        <taxon>Monodnaviria</taxon>
        <taxon>Loebvirae</taxon>
        <taxon>Hofneiviricota</taxon>
        <taxon>Faserviricetes</taxon>
        <taxon>Tubulavirales</taxon>
        <taxon>Inoviridae</taxon>
    </lineage>
</organism>
<reference evidence="1" key="1">
    <citation type="journal article" date="2021" name="Proc. Natl. Acad. Sci. U.S.A.">
        <title>A Catalog of Tens of Thousands of Viruses from Human Metagenomes Reveals Hidden Associations with Chronic Diseases.</title>
        <authorList>
            <person name="Tisza M.J."/>
            <person name="Buck C.B."/>
        </authorList>
    </citation>
    <scope>NUCLEOTIDE SEQUENCE</scope>
    <source>
        <strain evidence="1">CtJfE44</strain>
    </source>
</reference>
<name>A0A8S5UBK8_9VIRU</name>
<dbReference type="EMBL" id="BK016060">
    <property type="protein sequence ID" value="DAF91742.1"/>
    <property type="molecule type" value="Genomic_DNA"/>
</dbReference>